<dbReference type="PANTHER" id="PTHR45766">
    <property type="entry name" value="DNA ANNEALING HELICASE AND ENDONUCLEASE ZRANB3 FAMILY MEMBER"/>
    <property type="match status" value="1"/>
</dbReference>
<sequence length="528" mass="60593">MLIGDEMGLGKTLQAIALSIYYKSHWPLLIICPASLQNQWHNEFMKWGKPESSLYHIQFLTQQQLDMEPIKQKNRIYIMSFNLATTKTLPKFISQIDCLIVDESHYLKSDKAQRTRFLIPIIQRSTHSILLSGTASPSRPSELFTQLNALQPKIFSSFSAFGYRYCDGSSGNFKGASHLQELHTFLKSTVMIRRVKDDVLKDLPPKTRYCIKLHLQPNRLLQEQYEKFMGNQEMADLLDDPYDMMESCLNQKSTTKAMDSQIMEFFRKSGIAKKSLLKQYLNYIFKQFPDKKILFFGHHKAVLDSISSEYPSNFYIRIDGTTPKEQRHKEVQRFQTDESCRLGVLSILAAGTGLNLTAADTVIFGELYWNPGALCQAEDRAHRIGARGPVSVYYLLCDNTIDNFIWKKVNKKLEVTGLTLDGKFGELSGFVQEFKEDNVLDGELVDELCGDLNENEGDKEDQEPFVDDPGVLFPVDDVQEQEIDNLVFGEDEMNQKEGLQEEIVPVENNKRKIPTNSNPYQLIKKRKL</sequence>
<dbReference type="InterPro" id="IPR027417">
    <property type="entry name" value="P-loop_NTPase"/>
</dbReference>
<dbReference type="PROSITE" id="PS51194">
    <property type="entry name" value="HELICASE_CTER"/>
    <property type="match status" value="1"/>
</dbReference>
<dbReference type="InterPro" id="IPR038718">
    <property type="entry name" value="SNF2-like_sf"/>
</dbReference>
<accession>A0A6B2L0Z7</accession>
<dbReference type="InterPro" id="IPR014001">
    <property type="entry name" value="Helicase_ATP-bd"/>
</dbReference>
<dbReference type="GO" id="GO:0043596">
    <property type="term" value="C:nuclear replication fork"/>
    <property type="evidence" value="ECO:0007669"/>
    <property type="project" value="TreeGrafter"/>
</dbReference>
<name>A0A6B2L0Z7_9EUKA</name>
<dbReference type="Gene3D" id="3.40.50.300">
    <property type="entry name" value="P-loop containing nucleotide triphosphate hydrolases"/>
    <property type="match status" value="1"/>
</dbReference>
<dbReference type="GO" id="GO:0005524">
    <property type="term" value="F:ATP binding"/>
    <property type="evidence" value="ECO:0007669"/>
    <property type="project" value="InterPro"/>
</dbReference>
<reference evidence="4" key="1">
    <citation type="journal article" date="2020" name="J. Eukaryot. Microbiol.">
        <title>De novo Sequencing, Assembly and Annotation of the Transcriptome for the Free-Living Testate Amoeba Arcella intermedia.</title>
        <authorList>
            <person name="Ribeiro G.M."/>
            <person name="Porfirio-Sousa A.L."/>
            <person name="Maurer-Alcala X.X."/>
            <person name="Katz L.A."/>
            <person name="Lahr D.J.G."/>
        </authorList>
    </citation>
    <scope>NUCLEOTIDE SEQUENCE</scope>
</reference>
<evidence type="ECO:0000313" key="4">
    <source>
        <dbReference type="EMBL" id="NDV30683.1"/>
    </source>
</evidence>
<dbReference type="PROSITE" id="PS51192">
    <property type="entry name" value="HELICASE_ATP_BIND_1"/>
    <property type="match status" value="1"/>
</dbReference>
<dbReference type="Gene3D" id="3.40.50.10810">
    <property type="entry name" value="Tandem AAA-ATPase domain"/>
    <property type="match status" value="1"/>
</dbReference>
<dbReference type="InterPro" id="IPR049730">
    <property type="entry name" value="SNF2/RAD54-like_C"/>
</dbReference>
<dbReference type="Pfam" id="PF00176">
    <property type="entry name" value="SNF2-rel_dom"/>
    <property type="match status" value="1"/>
</dbReference>
<evidence type="ECO:0000259" key="3">
    <source>
        <dbReference type="PROSITE" id="PS51194"/>
    </source>
</evidence>
<dbReference type="SUPFAM" id="SSF52540">
    <property type="entry name" value="P-loop containing nucleoside triphosphate hydrolases"/>
    <property type="match status" value="2"/>
</dbReference>
<organism evidence="4">
    <name type="scientific">Arcella intermedia</name>
    <dbReference type="NCBI Taxonomy" id="1963864"/>
    <lineage>
        <taxon>Eukaryota</taxon>
        <taxon>Amoebozoa</taxon>
        <taxon>Tubulinea</taxon>
        <taxon>Elardia</taxon>
        <taxon>Arcellinida</taxon>
        <taxon>Sphaerothecina</taxon>
        <taxon>Arcellidae</taxon>
        <taxon>Arcella</taxon>
    </lineage>
</organism>
<dbReference type="Pfam" id="PF00271">
    <property type="entry name" value="Helicase_C"/>
    <property type="match status" value="1"/>
</dbReference>
<dbReference type="SMART" id="SM00490">
    <property type="entry name" value="HELICc"/>
    <property type="match status" value="1"/>
</dbReference>
<protein>
    <submittedName>
        <fullName evidence="4">Uncharacterized protein</fullName>
    </submittedName>
</protein>
<dbReference type="PANTHER" id="PTHR45766:SF6">
    <property type="entry name" value="SWI_SNF-RELATED MATRIX-ASSOCIATED ACTIN-DEPENDENT REGULATOR OF CHROMATIN SUBFAMILY A-LIKE PROTEIN 1"/>
    <property type="match status" value="1"/>
</dbReference>
<feature type="domain" description="Helicase C-terminal" evidence="3">
    <location>
        <begin position="276"/>
        <end position="424"/>
    </location>
</feature>
<proteinExistence type="predicted"/>
<dbReference type="CDD" id="cd18793">
    <property type="entry name" value="SF2_C_SNF"/>
    <property type="match status" value="1"/>
</dbReference>
<dbReference type="InterPro" id="IPR001650">
    <property type="entry name" value="Helicase_C-like"/>
</dbReference>
<dbReference type="EMBL" id="GIBP01001714">
    <property type="protein sequence ID" value="NDV30683.1"/>
    <property type="molecule type" value="Transcribed_RNA"/>
</dbReference>
<dbReference type="InterPro" id="IPR000330">
    <property type="entry name" value="SNF2_N"/>
</dbReference>
<dbReference type="SMART" id="SM00487">
    <property type="entry name" value="DEXDc"/>
    <property type="match status" value="1"/>
</dbReference>
<feature type="domain" description="Helicase ATP-binding" evidence="2">
    <location>
        <begin position="1"/>
        <end position="153"/>
    </location>
</feature>
<dbReference type="GO" id="GO:0016787">
    <property type="term" value="F:hydrolase activity"/>
    <property type="evidence" value="ECO:0007669"/>
    <property type="project" value="UniProtKB-KW"/>
</dbReference>
<dbReference type="GO" id="GO:0006281">
    <property type="term" value="P:DNA repair"/>
    <property type="evidence" value="ECO:0007669"/>
    <property type="project" value="TreeGrafter"/>
</dbReference>
<evidence type="ECO:0000259" key="2">
    <source>
        <dbReference type="PROSITE" id="PS51192"/>
    </source>
</evidence>
<dbReference type="GO" id="GO:0031297">
    <property type="term" value="P:replication fork processing"/>
    <property type="evidence" value="ECO:0007669"/>
    <property type="project" value="TreeGrafter"/>
</dbReference>
<evidence type="ECO:0000256" key="1">
    <source>
        <dbReference type="ARBA" id="ARBA00022801"/>
    </source>
</evidence>
<dbReference type="AlphaFoldDB" id="A0A6B2L0Z7"/>
<keyword evidence="1" id="KW-0378">Hydrolase</keyword>